<evidence type="ECO:0000256" key="6">
    <source>
        <dbReference type="ARBA" id="ARBA00044504"/>
    </source>
</evidence>
<evidence type="ECO:0000313" key="8">
    <source>
        <dbReference type="EMBL" id="CAI9775318.1"/>
    </source>
</evidence>
<keyword evidence="4 7" id="KW-1133">Transmembrane helix</keyword>
<dbReference type="Proteomes" id="UP000834106">
    <property type="component" value="Chromosome 13"/>
</dbReference>
<proteinExistence type="inferred from homology"/>
<evidence type="ECO:0000256" key="2">
    <source>
        <dbReference type="ARBA" id="ARBA00005982"/>
    </source>
</evidence>
<comment type="similarity">
    <text evidence="6">Belongs to the major facilitator superfamily. Phosphate:H(+) symporter (TC 2.A.1.9) family.</text>
</comment>
<organism evidence="8 9">
    <name type="scientific">Fraxinus pennsylvanica</name>
    <dbReference type="NCBI Taxonomy" id="56036"/>
    <lineage>
        <taxon>Eukaryota</taxon>
        <taxon>Viridiplantae</taxon>
        <taxon>Streptophyta</taxon>
        <taxon>Embryophyta</taxon>
        <taxon>Tracheophyta</taxon>
        <taxon>Spermatophyta</taxon>
        <taxon>Magnoliopsida</taxon>
        <taxon>eudicotyledons</taxon>
        <taxon>Gunneridae</taxon>
        <taxon>Pentapetalae</taxon>
        <taxon>asterids</taxon>
        <taxon>lamiids</taxon>
        <taxon>Lamiales</taxon>
        <taxon>Oleaceae</taxon>
        <taxon>Oleeae</taxon>
        <taxon>Fraxinus</taxon>
    </lineage>
</organism>
<dbReference type="Gene3D" id="1.20.1250.20">
    <property type="entry name" value="MFS general substrate transporter like domains"/>
    <property type="match status" value="1"/>
</dbReference>
<evidence type="ECO:0000313" key="9">
    <source>
        <dbReference type="Proteomes" id="UP000834106"/>
    </source>
</evidence>
<dbReference type="AlphaFoldDB" id="A0AAD2E408"/>
<comment type="subcellular location">
    <subcellularLocation>
        <location evidence="1">Membrane</location>
        <topology evidence="1">Multi-pass membrane protein</topology>
    </subcellularLocation>
</comment>
<dbReference type="GO" id="GO:0022857">
    <property type="term" value="F:transmembrane transporter activity"/>
    <property type="evidence" value="ECO:0007669"/>
    <property type="project" value="InterPro"/>
</dbReference>
<gene>
    <name evidence="8" type="ORF">FPE_LOCUS22748</name>
</gene>
<keyword evidence="9" id="KW-1185">Reference proteome</keyword>
<dbReference type="PANTHER" id="PTHR11654">
    <property type="entry name" value="OLIGOPEPTIDE TRANSPORTER-RELATED"/>
    <property type="match status" value="1"/>
</dbReference>
<evidence type="ECO:0000256" key="5">
    <source>
        <dbReference type="ARBA" id="ARBA00023136"/>
    </source>
</evidence>
<dbReference type="EMBL" id="OU503048">
    <property type="protein sequence ID" value="CAI9775318.1"/>
    <property type="molecule type" value="Genomic_DNA"/>
</dbReference>
<comment type="similarity">
    <text evidence="2">Belongs to the major facilitator superfamily. Proton-dependent oligopeptide transporter (POT/PTR) (TC 2.A.17) family.</text>
</comment>
<evidence type="ECO:0000256" key="4">
    <source>
        <dbReference type="ARBA" id="ARBA00022989"/>
    </source>
</evidence>
<accession>A0AAD2E408</accession>
<feature type="transmembrane region" description="Helical" evidence="7">
    <location>
        <begin position="67"/>
        <end position="90"/>
    </location>
</feature>
<reference evidence="8" key="1">
    <citation type="submission" date="2023-05" db="EMBL/GenBank/DDBJ databases">
        <authorList>
            <person name="Huff M."/>
        </authorList>
    </citation>
    <scope>NUCLEOTIDE SEQUENCE</scope>
</reference>
<keyword evidence="5 7" id="KW-0472">Membrane</keyword>
<keyword evidence="3 7" id="KW-0812">Transmembrane</keyword>
<dbReference type="InterPro" id="IPR000109">
    <property type="entry name" value="POT_fam"/>
</dbReference>
<protein>
    <submittedName>
        <fullName evidence="8">Uncharacterized protein</fullName>
    </submittedName>
</protein>
<dbReference type="Pfam" id="PF00854">
    <property type="entry name" value="PTR2"/>
    <property type="match status" value="1"/>
</dbReference>
<evidence type="ECO:0000256" key="7">
    <source>
        <dbReference type="SAM" id="Phobius"/>
    </source>
</evidence>
<feature type="transmembrane region" description="Helical" evidence="7">
    <location>
        <begin position="20"/>
        <end position="47"/>
    </location>
</feature>
<evidence type="ECO:0000256" key="1">
    <source>
        <dbReference type="ARBA" id="ARBA00004141"/>
    </source>
</evidence>
<evidence type="ECO:0000256" key="3">
    <source>
        <dbReference type="ARBA" id="ARBA00022692"/>
    </source>
</evidence>
<dbReference type="InterPro" id="IPR036259">
    <property type="entry name" value="MFS_trans_sf"/>
</dbReference>
<name>A0AAD2E408_9LAMI</name>
<dbReference type="GO" id="GO:0016020">
    <property type="term" value="C:membrane"/>
    <property type="evidence" value="ECO:0007669"/>
    <property type="project" value="UniProtKB-SubCell"/>
</dbReference>
<sequence>MAIAAMVEIKHKKVATKSKLLDSAISLPITFFYIALQYLFLGSAYLFALAELLDFFFTEAPFIMRSLAISLCWASLAMGCYVGTAIVSLVNSLMDDSKYKPWLSGTNLDQYHLEKFYQLMCSRSRLNFMNYLFWARRYELKGRGNV</sequence>